<dbReference type="EMBL" id="JBHSUS010000001">
    <property type="protein sequence ID" value="MFC6439846.1"/>
    <property type="molecule type" value="Genomic_DNA"/>
</dbReference>
<name>A0ABW1XI07_9ALTE</name>
<accession>A0ABW1XI07</accession>
<comment type="caution">
    <text evidence="1">The sequence shown here is derived from an EMBL/GenBank/DDBJ whole genome shotgun (WGS) entry which is preliminary data.</text>
</comment>
<evidence type="ECO:0000313" key="1">
    <source>
        <dbReference type="EMBL" id="MFC6439846.1"/>
    </source>
</evidence>
<dbReference type="InterPro" id="IPR024409">
    <property type="entry name" value="DUF3833"/>
</dbReference>
<sequence>MHKMLCGIAVLGSVLLSGCSVDLDDYTADKPQFRLNQYFDQPMTAWGLLQDYSGKATRRFCVEITPSWQGGEGVLDEQFYFADGERQTRKWQISVKPDGSVTGSAGDVEGTARGATVGSVFHWQYNLNLQLEDSSMTVFMDDWMYQLDNQRLMNRTYMQKFGITVAELSIFFDKSHGVNGCEDFRAVHQ</sequence>
<reference evidence="2" key="1">
    <citation type="journal article" date="2019" name="Int. J. Syst. Evol. Microbiol.">
        <title>The Global Catalogue of Microorganisms (GCM) 10K type strain sequencing project: providing services to taxonomists for standard genome sequencing and annotation.</title>
        <authorList>
            <consortium name="The Broad Institute Genomics Platform"/>
            <consortium name="The Broad Institute Genome Sequencing Center for Infectious Disease"/>
            <person name="Wu L."/>
            <person name="Ma J."/>
        </authorList>
    </citation>
    <scope>NUCLEOTIDE SEQUENCE [LARGE SCALE GENOMIC DNA]</scope>
    <source>
        <strain evidence="2">CGMCC 1.16031</strain>
    </source>
</reference>
<protein>
    <submittedName>
        <fullName evidence="1">DUF3833 domain-containing protein</fullName>
    </submittedName>
</protein>
<organism evidence="1 2">
    <name type="scientific">Pseudobowmanella zhangzhouensis</name>
    <dbReference type="NCBI Taxonomy" id="1537679"/>
    <lineage>
        <taxon>Bacteria</taxon>
        <taxon>Pseudomonadati</taxon>
        <taxon>Pseudomonadota</taxon>
        <taxon>Gammaproteobacteria</taxon>
        <taxon>Alteromonadales</taxon>
        <taxon>Alteromonadaceae</taxon>
    </lineage>
</organism>
<gene>
    <name evidence="1" type="ORF">ACFP85_06755</name>
</gene>
<evidence type="ECO:0000313" key="2">
    <source>
        <dbReference type="Proteomes" id="UP001596364"/>
    </source>
</evidence>
<dbReference type="RefSeq" id="WP_131256733.1">
    <property type="nucleotide sequence ID" value="NZ_JBHSUS010000001.1"/>
</dbReference>
<keyword evidence="2" id="KW-1185">Reference proteome</keyword>
<dbReference type="PROSITE" id="PS51257">
    <property type="entry name" value="PROKAR_LIPOPROTEIN"/>
    <property type="match status" value="1"/>
</dbReference>
<dbReference type="Proteomes" id="UP001596364">
    <property type="component" value="Unassembled WGS sequence"/>
</dbReference>
<dbReference type="Pfam" id="PF12915">
    <property type="entry name" value="DUF3833"/>
    <property type="match status" value="1"/>
</dbReference>
<proteinExistence type="predicted"/>